<keyword evidence="4" id="KW-1185">Reference proteome</keyword>
<feature type="domain" description="Thioredoxin-like fold" evidence="2">
    <location>
        <begin position="31"/>
        <end position="177"/>
    </location>
</feature>
<accession>A0A2P1PMU4</accession>
<evidence type="ECO:0000256" key="1">
    <source>
        <dbReference type="SAM" id="SignalP"/>
    </source>
</evidence>
<gene>
    <name evidence="3" type="ORF">C7S18_02615</name>
</gene>
<feature type="chain" id="PRO_5015128429" description="Thioredoxin-like fold domain-containing protein" evidence="1">
    <location>
        <begin position="21"/>
        <end position="194"/>
    </location>
</feature>
<evidence type="ECO:0000313" key="3">
    <source>
        <dbReference type="EMBL" id="AVP96152.1"/>
    </source>
</evidence>
<dbReference type="AlphaFoldDB" id="A0A2P1PMU4"/>
<dbReference type="Proteomes" id="UP000241074">
    <property type="component" value="Chromosome"/>
</dbReference>
<dbReference type="OrthoDB" id="9780340at2"/>
<protein>
    <recommendedName>
        <fullName evidence="2">Thioredoxin-like fold domain-containing protein</fullName>
    </recommendedName>
</protein>
<dbReference type="InterPro" id="IPR012336">
    <property type="entry name" value="Thioredoxin-like_fold"/>
</dbReference>
<organism evidence="3 4">
    <name type="scientific">Ahniella affigens</name>
    <dbReference type="NCBI Taxonomy" id="2021234"/>
    <lineage>
        <taxon>Bacteria</taxon>
        <taxon>Pseudomonadati</taxon>
        <taxon>Pseudomonadota</taxon>
        <taxon>Gammaproteobacteria</taxon>
        <taxon>Lysobacterales</taxon>
        <taxon>Rhodanobacteraceae</taxon>
        <taxon>Ahniella</taxon>
    </lineage>
</organism>
<reference evidence="3 4" key="1">
    <citation type="submission" date="2018-03" db="EMBL/GenBank/DDBJ databases">
        <title>Ahniella affigens gen. nov., sp. nov., a gammaproteobacterium isolated from sandy soil near a stream.</title>
        <authorList>
            <person name="Ko Y."/>
            <person name="Kim J.-H."/>
        </authorList>
    </citation>
    <scope>NUCLEOTIDE SEQUENCE [LARGE SCALE GENOMIC DNA]</scope>
    <source>
        <strain evidence="3 4">D13</strain>
    </source>
</reference>
<reference evidence="3 4" key="2">
    <citation type="submission" date="2018-03" db="EMBL/GenBank/DDBJ databases">
        <authorList>
            <person name="Keele B.F."/>
        </authorList>
    </citation>
    <scope>NUCLEOTIDE SEQUENCE [LARGE SCALE GENOMIC DNA]</scope>
    <source>
        <strain evidence="3 4">D13</strain>
    </source>
</reference>
<feature type="signal peptide" evidence="1">
    <location>
        <begin position="1"/>
        <end position="20"/>
    </location>
</feature>
<name>A0A2P1PMU4_9GAMM</name>
<dbReference type="RefSeq" id="WP_106890081.1">
    <property type="nucleotide sequence ID" value="NZ_CP027860.1"/>
</dbReference>
<sequence>MFVRLLLLLLLGLVASIGRAQSLTPDVQSPEVAVVVFSSYACPYCAAWAKDLDQIVQQHPGRVALMVVPYPLDPDREARIIAFADEAARQGAFRYVHPMLFELASGRLSEAAFRTRAEMVGVDLRDFDPARADATESRNAATVQAKAMGVRVAPTTFVNGMRFEGLPSRAAFETVVQSALMQQEPTASGQSQQK</sequence>
<evidence type="ECO:0000259" key="2">
    <source>
        <dbReference type="Pfam" id="PF13462"/>
    </source>
</evidence>
<proteinExistence type="predicted"/>
<dbReference type="Gene3D" id="3.40.30.10">
    <property type="entry name" value="Glutaredoxin"/>
    <property type="match status" value="1"/>
</dbReference>
<dbReference type="InterPro" id="IPR036249">
    <property type="entry name" value="Thioredoxin-like_sf"/>
</dbReference>
<keyword evidence="1" id="KW-0732">Signal</keyword>
<evidence type="ECO:0000313" key="4">
    <source>
        <dbReference type="Proteomes" id="UP000241074"/>
    </source>
</evidence>
<dbReference type="SUPFAM" id="SSF52833">
    <property type="entry name" value="Thioredoxin-like"/>
    <property type="match status" value="1"/>
</dbReference>
<dbReference type="KEGG" id="xba:C7S18_02615"/>
<dbReference type="Pfam" id="PF13462">
    <property type="entry name" value="Thioredoxin_4"/>
    <property type="match status" value="1"/>
</dbReference>
<dbReference type="CDD" id="cd02972">
    <property type="entry name" value="DsbA_family"/>
    <property type="match status" value="1"/>
</dbReference>
<dbReference type="EMBL" id="CP027860">
    <property type="protein sequence ID" value="AVP96152.1"/>
    <property type="molecule type" value="Genomic_DNA"/>
</dbReference>